<dbReference type="Proteomes" id="UP001303587">
    <property type="component" value="Chromosome"/>
</dbReference>
<protein>
    <submittedName>
        <fullName evidence="1">Uncharacterized protein</fullName>
    </submittedName>
</protein>
<reference evidence="1 2" key="1">
    <citation type="submission" date="2023-07" db="EMBL/GenBank/DDBJ databases">
        <title>Closed genoem sequence of Methanosarcinaceae archaeon Ac7.</title>
        <authorList>
            <person name="Poehlein A."/>
            <person name="Protasov E."/>
            <person name="Platt K."/>
            <person name="Reeh H."/>
            <person name="Daniel R."/>
            <person name="Brune A."/>
        </authorList>
    </citation>
    <scope>NUCLEOTIDE SEQUENCE [LARGE SCALE GENOMIC DNA]</scope>
    <source>
        <strain evidence="1 2">Ac7</strain>
    </source>
</reference>
<dbReference type="AlphaFoldDB" id="A0AA96V3Z0"/>
<keyword evidence="2" id="KW-1185">Reference proteome</keyword>
<evidence type="ECO:0000313" key="1">
    <source>
        <dbReference type="EMBL" id="WNY25510.1"/>
    </source>
</evidence>
<evidence type="ECO:0000313" key="2">
    <source>
        <dbReference type="Proteomes" id="UP001303587"/>
    </source>
</evidence>
<accession>A0AA96V3Z0</accession>
<dbReference type="EMBL" id="CP131060">
    <property type="protein sequence ID" value="WNY25510.1"/>
    <property type="molecule type" value="Genomic_DNA"/>
</dbReference>
<sequence length="41" mass="5051">MNELFKNRRSFDDLVIKFIYLFSNLIDLLCLIDLKRFNQIQ</sequence>
<organism evidence="1 2">
    <name type="scientific">Methanolapillus millepedarum</name>
    <dbReference type="NCBI Taxonomy" id="3028296"/>
    <lineage>
        <taxon>Archaea</taxon>
        <taxon>Methanobacteriati</taxon>
        <taxon>Methanobacteriota</taxon>
        <taxon>Stenosarchaea group</taxon>
        <taxon>Methanomicrobia</taxon>
        <taxon>Methanosarcinales</taxon>
        <taxon>Methanosarcinaceae</taxon>
        <taxon>Methanolapillus</taxon>
    </lineage>
</organism>
<gene>
    <name evidence="1" type="ORF">MsAc7_10620</name>
</gene>
<name>A0AA96V3Z0_9EURY</name>
<proteinExistence type="predicted"/>